<dbReference type="SUPFAM" id="SSF56014">
    <property type="entry name" value="Nitrite and sulphite reductase 4Fe-4S domain-like"/>
    <property type="match status" value="2"/>
</dbReference>
<keyword evidence="2" id="KW-0349">Heme</keyword>
<dbReference type="Pfam" id="PF03460">
    <property type="entry name" value="NIR_SIR_ferr"/>
    <property type="match status" value="1"/>
</dbReference>
<accession>A0A542DRM9</accession>
<gene>
    <name evidence="8" type="ORF">FB471_5471</name>
</gene>
<dbReference type="EMBL" id="VFML01000001">
    <property type="protein sequence ID" value="TQJ05634.1"/>
    <property type="molecule type" value="Genomic_DNA"/>
</dbReference>
<dbReference type="PANTHER" id="PTHR32439:SF9">
    <property type="entry name" value="BLR3264 PROTEIN"/>
    <property type="match status" value="1"/>
</dbReference>
<dbReference type="Gene3D" id="3.30.413.10">
    <property type="entry name" value="Sulfite Reductase Hemoprotein, domain 1"/>
    <property type="match status" value="1"/>
</dbReference>
<evidence type="ECO:0000256" key="2">
    <source>
        <dbReference type="ARBA" id="ARBA00022617"/>
    </source>
</evidence>
<reference evidence="8 9" key="1">
    <citation type="submission" date="2019-06" db="EMBL/GenBank/DDBJ databases">
        <title>Sequencing the genomes of 1000 actinobacteria strains.</title>
        <authorList>
            <person name="Klenk H.-P."/>
        </authorList>
    </citation>
    <scope>NUCLEOTIDE SEQUENCE [LARGE SCALE GENOMIC DNA]</scope>
    <source>
        <strain evidence="8 9">DSM 45679</strain>
    </source>
</reference>
<proteinExistence type="predicted"/>
<keyword evidence="1" id="KW-0004">4Fe-4S</keyword>
<feature type="domain" description="Nitrite/Sulfite reductase ferredoxin-like" evidence="7">
    <location>
        <begin position="25"/>
        <end position="84"/>
    </location>
</feature>
<keyword evidence="3" id="KW-0479">Metal-binding</keyword>
<evidence type="ECO:0000256" key="4">
    <source>
        <dbReference type="ARBA" id="ARBA00023002"/>
    </source>
</evidence>
<keyword evidence="6" id="KW-0411">Iron-sulfur</keyword>
<dbReference type="Gene3D" id="3.90.480.10">
    <property type="entry name" value="Sulfite Reductase Hemoprotein,Domain 2"/>
    <property type="match status" value="1"/>
</dbReference>
<dbReference type="GO" id="GO:0051539">
    <property type="term" value="F:4 iron, 4 sulfur cluster binding"/>
    <property type="evidence" value="ECO:0007669"/>
    <property type="project" value="UniProtKB-KW"/>
</dbReference>
<dbReference type="InterPro" id="IPR036136">
    <property type="entry name" value="Nit/Sulf_reduc_fer-like_dom_sf"/>
</dbReference>
<dbReference type="AlphaFoldDB" id="A0A542DRM9"/>
<evidence type="ECO:0000256" key="6">
    <source>
        <dbReference type="ARBA" id="ARBA00023014"/>
    </source>
</evidence>
<keyword evidence="4" id="KW-0560">Oxidoreductase</keyword>
<comment type="caution">
    <text evidence="8">The sequence shown here is derived from an EMBL/GenBank/DDBJ whole genome shotgun (WGS) entry which is preliminary data.</text>
</comment>
<evidence type="ECO:0000313" key="9">
    <source>
        <dbReference type="Proteomes" id="UP000320876"/>
    </source>
</evidence>
<organism evidence="8 9">
    <name type="scientific">Amycolatopsis cihanbeyliensis</name>
    <dbReference type="NCBI Taxonomy" id="1128664"/>
    <lineage>
        <taxon>Bacteria</taxon>
        <taxon>Bacillati</taxon>
        <taxon>Actinomycetota</taxon>
        <taxon>Actinomycetes</taxon>
        <taxon>Pseudonocardiales</taxon>
        <taxon>Pseudonocardiaceae</taxon>
        <taxon>Amycolatopsis</taxon>
    </lineage>
</organism>
<name>A0A542DRM9_AMYCI</name>
<protein>
    <submittedName>
        <fullName evidence="8">Precorrin-3B synthase</fullName>
    </submittedName>
</protein>
<evidence type="ECO:0000313" key="8">
    <source>
        <dbReference type="EMBL" id="TQJ05634.1"/>
    </source>
</evidence>
<evidence type="ECO:0000256" key="1">
    <source>
        <dbReference type="ARBA" id="ARBA00022485"/>
    </source>
</evidence>
<dbReference type="Proteomes" id="UP000320876">
    <property type="component" value="Unassembled WGS sequence"/>
</dbReference>
<dbReference type="InterPro" id="IPR051329">
    <property type="entry name" value="NIR_SIR_4Fe-4S"/>
</dbReference>
<evidence type="ECO:0000256" key="3">
    <source>
        <dbReference type="ARBA" id="ARBA00022723"/>
    </source>
</evidence>
<dbReference type="InterPro" id="IPR045854">
    <property type="entry name" value="NO2/SO3_Rdtase_4Fe4S_sf"/>
</dbReference>
<keyword evidence="5" id="KW-0408">Iron</keyword>
<keyword evidence="9" id="KW-1185">Reference proteome</keyword>
<sequence>MSMVIPARARTDACPGVLATHDAADGALVRVRLPGGAIGAAQLRALAGIAEELGDGAAHLTSRANVQLRGLPRDEPALARRLAAAGLLPAPEHERVRNYLASPASGHFGGLLDVREHVRALDRAVRERPALAGLPGRFLFAVDDGRGDVAGEGADLCWRAVDAGTGALLLDGTDTGLRIPAARVVETLVTGAEAFLAVRGRGEAAAWRVGELPDGGAGVVAAVAGFGERRRPVSLPTRPGPAPGRYARDGGGYATCVAPVFGRLPAPVLRLLAELVPEAVVTPWRTLLLPGCADDEPLAMAGLVVAAEDPVAGISACIGRPGCAKSRADVRADARAVLPVLPPGTRAHFAGCERRCGRPRGDHVDVLADGGGYRVDGAWVPVAGLADSLGDREGTA</sequence>
<evidence type="ECO:0000259" key="7">
    <source>
        <dbReference type="Pfam" id="PF03460"/>
    </source>
</evidence>
<evidence type="ECO:0000256" key="5">
    <source>
        <dbReference type="ARBA" id="ARBA00023004"/>
    </source>
</evidence>
<dbReference type="SUPFAM" id="SSF55124">
    <property type="entry name" value="Nitrite/Sulfite reductase N-terminal domain-like"/>
    <property type="match status" value="2"/>
</dbReference>
<dbReference type="GO" id="GO:0016491">
    <property type="term" value="F:oxidoreductase activity"/>
    <property type="evidence" value="ECO:0007669"/>
    <property type="project" value="UniProtKB-KW"/>
</dbReference>
<dbReference type="PANTHER" id="PTHR32439">
    <property type="entry name" value="FERREDOXIN--NITRITE REDUCTASE, CHLOROPLASTIC"/>
    <property type="match status" value="1"/>
</dbReference>
<dbReference type="GO" id="GO:0046872">
    <property type="term" value="F:metal ion binding"/>
    <property type="evidence" value="ECO:0007669"/>
    <property type="project" value="UniProtKB-KW"/>
</dbReference>
<dbReference type="InterPro" id="IPR005117">
    <property type="entry name" value="NiRdtase/SiRdtase_haem-b_fer"/>
</dbReference>